<dbReference type="AlphaFoldDB" id="V5SGL9"/>
<dbReference type="OrthoDB" id="974738at2"/>
<sequence>MIGGVNLRRGFVAATAAGLLLSVGATQTFAADLGGNCCADLEERIAELEATTARKGNRKVSLTVYGQVNQGVLAWDDGFESNVGVYTNDNSRTRIGFRGNAKINSEWSAGYRLEIGVRSANSKRFTQDDPTGESGLDLRDSHWYIDNKSLGRVTVGRGGTATDQITEINLTQTADFAKYSDVEDTGLGLSLRNGAGALSGRYQYRRLIGVHGDQPGEGERRFDAVTYRTPELAGFTASATWANDDYWDIALRYAGELGPFKVAAGIGYGEITDGSQTQTACAFIGGGVGTNSDTRCNQFGGSVSILHNPTGLFLNAAAGVKEDELASHSALFQGPIAADDEQTFWSIQAGIERKWTPFGKTTIYGEYYDYSGGSNNRTIEATFAGTGAAGNAAVLSTELRSVGFGVAQGFDAAALTLYLSYRHVEADLTASQVVGGVAAGPATAANLEDLDLVFAGGIIKF</sequence>
<dbReference type="EMBL" id="CP006912">
    <property type="protein sequence ID" value="AHB49647.1"/>
    <property type="molecule type" value="Genomic_DNA"/>
</dbReference>
<keyword evidence="1" id="KW-0732">Signal</keyword>
<dbReference type="PATRIC" id="fig|1029756.8.peg.3438"/>
<dbReference type="SUPFAM" id="SSF56935">
    <property type="entry name" value="Porins"/>
    <property type="match status" value="1"/>
</dbReference>
<reference evidence="2 3" key="1">
    <citation type="journal article" date="2014" name="Genome Announc.">
        <title>Complete Genome Sequence of Hyphomicrobium nitrativorans Strain NL23, a Denitrifying Bacterium Isolated from Biofilm of a Methanol-Fed Denitrification System Treating Seawater at the Montreal Biodome.</title>
        <authorList>
            <person name="Martineau C."/>
            <person name="Villeneuve C."/>
            <person name="Mauffrey F."/>
            <person name="Villemur R."/>
        </authorList>
    </citation>
    <scope>NUCLEOTIDE SEQUENCE [LARGE SCALE GENOMIC DNA]</scope>
    <source>
        <strain evidence="2">NL23</strain>
    </source>
</reference>
<proteinExistence type="predicted"/>
<dbReference type="Proteomes" id="UP000018542">
    <property type="component" value="Chromosome"/>
</dbReference>
<evidence type="ECO:0000313" key="3">
    <source>
        <dbReference type="Proteomes" id="UP000018542"/>
    </source>
</evidence>
<evidence type="ECO:0008006" key="4">
    <source>
        <dbReference type="Google" id="ProtNLM"/>
    </source>
</evidence>
<evidence type="ECO:0000256" key="1">
    <source>
        <dbReference type="SAM" id="SignalP"/>
    </source>
</evidence>
<dbReference type="InterPro" id="IPR023614">
    <property type="entry name" value="Porin_dom_sf"/>
</dbReference>
<gene>
    <name evidence="2" type="ORF">W911_16500</name>
</gene>
<name>V5SGL9_9HYPH</name>
<dbReference type="KEGG" id="hni:W911_16500"/>
<dbReference type="HOGENOM" id="CLU_037013_0_0_5"/>
<accession>V5SGL9</accession>
<dbReference type="RefSeq" id="WP_023788598.1">
    <property type="nucleotide sequence ID" value="NC_022997.1"/>
</dbReference>
<protein>
    <recommendedName>
        <fullName evidence="4">Porin domain-containing protein</fullName>
    </recommendedName>
</protein>
<feature type="chain" id="PRO_5004740630" description="Porin domain-containing protein" evidence="1">
    <location>
        <begin position="31"/>
        <end position="461"/>
    </location>
</feature>
<dbReference type="STRING" id="1029756.W911_16500"/>
<feature type="signal peptide" evidence="1">
    <location>
        <begin position="1"/>
        <end position="30"/>
    </location>
</feature>
<keyword evidence="3" id="KW-1185">Reference proteome</keyword>
<dbReference type="Gene3D" id="2.40.160.10">
    <property type="entry name" value="Porin"/>
    <property type="match status" value="1"/>
</dbReference>
<organism evidence="2 3">
    <name type="scientific">Hyphomicrobium nitrativorans NL23</name>
    <dbReference type="NCBI Taxonomy" id="1029756"/>
    <lineage>
        <taxon>Bacteria</taxon>
        <taxon>Pseudomonadati</taxon>
        <taxon>Pseudomonadota</taxon>
        <taxon>Alphaproteobacteria</taxon>
        <taxon>Hyphomicrobiales</taxon>
        <taxon>Hyphomicrobiaceae</taxon>
        <taxon>Hyphomicrobium</taxon>
    </lineage>
</organism>
<evidence type="ECO:0000313" key="2">
    <source>
        <dbReference type="EMBL" id="AHB49647.1"/>
    </source>
</evidence>